<sequence>MTMYQRAAQFAPFAALTGHSAAISETARLTDKAIELAENECEVLNQKITLLLAHLDEHPYVRITYFVPDLQKEGGKYETHSGLIKSWDEYEQKITFDDNTQIKANEIIDIKGELFDNRAF</sequence>
<feature type="coiled-coil region" evidence="1">
    <location>
        <begin position="27"/>
        <end position="54"/>
    </location>
</feature>
<evidence type="ECO:0000313" key="3">
    <source>
        <dbReference type="Proteomes" id="UP000018861"/>
    </source>
</evidence>
<dbReference type="EMBL" id="BAIQ01000003">
    <property type="protein sequence ID" value="GAE14406.1"/>
    <property type="molecule type" value="Genomic_DNA"/>
</dbReference>
<name>W4P3T4_9BACE</name>
<evidence type="ECO:0000313" key="2">
    <source>
        <dbReference type="EMBL" id="GAE14406.1"/>
    </source>
</evidence>
<dbReference type="Proteomes" id="UP000018861">
    <property type="component" value="Unassembled WGS sequence"/>
</dbReference>
<gene>
    <name evidence="2" type="ORF">JCM6292_538</name>
</gene>
<accession>W4P3T4</accession>
<keyword evidence="1" id="KW-0175">Coiled coil</keyword>
<reference evidence="2 3" key="1">
    <citation type="journal article" date="2014" name="Genome Announc.">
        <title>Draft Genome Sequences of Three Strains of Bacteroides pyogenes Isolated from a Cat and Swine.</title>
        <authorList>
            <person name="Sakamoto M."/>
            <person name="Oshima K."/>
            <person name="Suda W."/>
            <person name="Kitamura K."/>
            <person name="Iida T."/>
            <person name="Hattori M."/>
            <person name="Ohkuma M."/>
        </authorList>
    </citation>
    <scope>NUCLEOTIDE SEQUENCE [LARGE SCALE GENOMIC DNA]</scope>
    <source>
        <strain evidence="2 3">JCM 6292</strain>
    </source>
</reference>
<organism evidence="2 3">
    <name type="scientific">Bacteroides pyogenes JCM 6292</name>
    <dbReference type="NCBI Taxonomy" id="1235809"/>
    <lineage>
        <taxon>Bacteria</taxon>
        <taxon>Pseudomonadati</taxon>
        <taxon>Bacteroidota</taxon>
        <taxon>Bacteroidia</taxon>
        <taxon>Bacteroidales</taxon>
        <taxon>Bacteroidaceae</taxon>
        <taxon>Bacteroides</taxon>
    </lineage>
</organism>
<dbReference type="AlphaFoldDB" id="W4P3T4"/>
<evidence type="ECO:0000256" key="1">
    <source>
        <dbReference type="SAM" id="Coils"/>
    </source>
</evidence>
<comment type="caution">
    <text evidence="2">The sequence shown here is derived from an EMBL/GenBank/DDBJ whole genome shotgun (WGS) entry which is preliminary data.</text>
</comment>
<proteinExistence type="predicted"/>
<protein>
    <submittedName>
        <fullName evidence="2">Uncharacterized protein</fullName>
    </submittedName>
</protein>